<protein>
    <submittedName>
        <fullName evidence="1">Unnamed protein product</fullName>
    </submittedName>
</protein>
<name>A0ACB5TG85_AMBMO</name>
<reference evidence="1" key="1">
    <citation type="submission" date="2023-04" db="EMBL/GenBank/DDBJ databases">
        <title>Ambrosiozyma monospora NBRC 10751.</title>
        <authorList>
            <person name="Ichikawa N."/>
            <person name="Sato H."/>
            <person name="Tonouchi N."/>
        </authorList>
    </citation>
    <scope>NUCLEOTIDE SEQUENCE</scope>
    <source>
        <strain evidence="1">NBRC 10751</strain>
    </source>
</reference>
<proteinExistence type="predicted"/>
<evidence type="ECO:0000313" key="1">
    <source>
        <dbReference type="EMBL" id="GME88128.1"/>
    </source>
</evidence>
<comment type="caution">
    <text evidence="1">The sequence shown here is derived from an EMBL/GenBank/DDBJ whole genome shotgun (WGS) entry which is preliminary data.</text>
</comment>
<keyword evidence="2" id="KW-1185">Reference proteome</keyword>
<dbReference type="EMBL" id="BSXS01007269">
    <property type="protein sequence ID" value="GME88128.1"/>
    <property type="molecule type" value="Genomic_DNA"/>
</dbReference>
<dbReference type="Proteomes" id="UP001165064">
    <property type="component" value="Unassembled WGS sequence"/>
</dbReference>
<evidence type="ECO:0000313" key="2">
    <source>
        <dbReference type="Proteomes" id="UP001165064"/>
    </source>
</evidence>
<accession>A0ACB5TG85</accession>
<sequence length="352" mass="39333">MVSDTTAHCHITGGELTEKNTTIESTLRSHNFVNKFNLIIPKSDFNKLSHLKLQSDNIIFQSTLSILLKCVLNITSDEELKSVKLLSVDTDVSHQLTISINNATLTMKIPSEIYFKSGLTGKLSNYSKGGKKINSQMFKITIDLSNFKEDFVNNNKNAVRLLWFADNVVKDQNFKFVAITTPELVGNLSEELDQNATGALQRKQFNLQNKDLGVCKIPNLEPQNDQDWLSSTLEWIAYASISGPQLSTFDTTDPYISNYTELLESESEENLVKFELSDGLISTFDILRIYGEAKYAGLKWFAFSCYGVKDCNVSFGKLNEHGFKNNGENDVVALVSEGSFVLWKIVASGDTA</sequence>
<organism evidence="1 2">
    <name type="scientific">Ambrosiozyma monospora</name>
    <name type="common">Yeast</name>
    <name type="synonym">Endomycopsis monosporus</name>
    <dbReference type="NCBI Taxonomy" id="43982"/>
    <lineage>
        <taxon>Eukaryota</taxon>
        <taxon>Fungi</taxon>
        <taxon>Dikarya</taxon>
        <taxon>Ascomycota</taxon>
        <taxon>Saccharomycotina</taxon>
        <taxon>Pichiomycetes</taxon>
        <taxon>Pichiales</taxon>
        <taxon>Pichiaceae</taxon>
        <taxon>Ambrosiozyma</taxon>
    </lineage>
</organism>
<gene>
    <name evidence="1" type="ORF">Amon02_000831400</name>
</gene>